<dbReference type="OrthoDB" id="1452709at2"/>
<keyword evidence="2" id="KW-1185">Reference proteome</keyword>
<name>A0A5B6TGL1_9BACT</name>
<gene>
    <name evidence="1" type="ORF">FOA19_14270</name>
</gene>
<sequence length="430" mass="50899">MKIYLSPSTAGRYGGSLNRSLRNFDRFIQSQLDNLGFKSSFDELWLTLSYPPMYVLPGVIGIEIEHKKYYITFPYSRLNRRYKKIDITLKAPEFSEHFDKAEQTIYQHQFDIESQYKNIQEAELAQILVDKFLEAGEIINSKLKKNDVFDYDLFRRILLNIKHSINPYFLESISSKQSIQEENNRVKRAIELREKRKNSNLPKDKLLKDLRIYYVDLPKKALYPYDYQYTEIFLNLLIKKNFKCPQYNHLYVQVAKTLNDALMNSINIEDWYVYGLATIDFDNYLKQTEKEKENIVVQTIIDGLRDIAIIDDLDISIMNKIFSEVRLKGLDTELEYRTLENTYYKLKITYYSRSMEEQCPIYFNLTEKATNKTKRVQVGKADNSQINLWLQKINLTNKLIKVKSSDSIRAGVYLDDKPKEMVFEIAELLK</sequence>
<dbReference type="RefSeq" id="WP_149091460.1">
    <property type="nucleotide sequence ID" value="NZ_VKKY01000002.1"/>
</dbReference>
<proteinExistence type="predicted"/>
<dbReference type="Proteomes" id="UP000324133">
    <property type="component" value="Unassembled WGS sequence"/>
</dbReference>
<protein>
    <submittedName>
        <fullName evidence="1">Uncharacterized protein</fullName>
    </submittedName>
</protein>
<evidence type="ECO:0000313" key="2">
    <source>
        <dbReference type="Proteomes" id="UP000324133"/>
    </source>
</evidence>
<organism evidence="1 2">
    <name type="scientific">Rufibacter hautae</name>
    <dbReference type="NCBI Taxonomy" id="2595005"/>
    <lineage>
        <taxon>Bacteria</taxon>
        <taxon>Pseudomonadati</taxon>
        <taxon>Bacteroidota</taxon>
        <taxon>Cytophagia</taxon>
        <taxon>Cytophagales</taxon>
        <taxon>Hymenobacteraceae</taxon>
        <taxon>Rufibacter</taxon>
    </lineage>
</organism>
<dbReference type="EMBL" id="VKKY01000002">
    <property type="protein sequence ID" value="KAA3438402.1"/>
    <property type="molecule type" value="Genomic_DNA"/>
</dbReference>
<comment type="caution">
    <text evidence="1">The sequence shown here is derived from an EMBL/GenBank/DDBJ whole genome shotgun (WGS) entry which is preliminary data.</text>
</comment>
<reference evidence="1 2" key="1">
    <citation type="submission" date="2019-07" db="EMBL/GenBank/DDBJ databases">
        <title>Rufibacter sp. nov., isolated from lake sediment.</title>
        <authorList>
            <person name="Qu J.-H."/>
        </authorList>
    </citation>
    <scope>NUCLEOTIDE SEQUENCE [LARGE SCALE GENOMIC DNA]</scope>
    <source>
        <strain evidence="1 2">NBS58-1</strain>
    </source>
</reference>
<evidence type="ECO:0000313" key="1">
    <source>
        <dbReference type="EMBL" id="KAA3438402.1"/>
    </source>
</evidence>
<accession>A0A5B6TGL1</accession>
<dbReference type="AlphaFoldDB" id="A0A5B6TGL1"/>